<dbReference type="PANTHER" id="PTHR11662">
    <property type="entry name" value="SOLUTE CARRIER FAMILY 17"/>
    <property type="match status" value="1"/>
</dbReference>
<dbReference type="PANTHER" id="PTHR11662:SF399">
    <property type="entry name" value="FI19708P1-RELATED"/>
    <property type="match status" value="1"/>
</dbReference>
<dbReference type="EMBL" id="JBBCAQ010000034">
    <property type="protein sequence ID" value="KAK7580640.1"/>
    <property type="molecule type" value="Genomic_DNA"/>
</dbReference>
<keyword evidence="10" id="KW-1185">Reference proteome</keyword>
<evidence type="ECO:0000256" key="3">
    <source>
        <dbReference type="ARBA" id="ARBA00022692"/>
    </source>
</evidence>
<accession>A0AAN9TD76</accession>
<dbReference type="InterPro" id="IPR036259">
    <property type="entry name" value="MFS_trans_sf"/>
</dbReference>
<keyword evidence="3 7" id="KW-0812">Transmembrane</keyword>
<keyword evidence="2" id="KW-0813">Transport</keyword>
<feature type="transmembrane region" description="Helical" evidence="7">
    <location>
        <begin position="468"/>
        <end position="489"/>
    </location>
</feature>
<evidence type="ECO:0000313" key="10">
    <source>
        <dbReference type="Proteomes" id="UP001367676"/>
    </source>
</evidence>
<organism evidence="9 10">
    <name type="scientific">Parthenolecanium corni</name>
    <dbReference type="NCBI Taxonomy" id="536013"/>
    <lineage>
        <taxon>Eukaryota</taxon>
        <taxon>Metazoa</taxon>
        <taxon>Ecdysozoa</taxon>
        <taxon>Arthropoda</taxon>
        <taxon>Hexapoda</taxon>
        <taxon>Insecta</taxon>
        <taxon>Pterygota</taxon>
        <taxon>Neoptera</taxon>
        <taxon>Paraneoptera</taxon>
        <taxon>Hemiptera</taxon>
        <taxon>Sternorrhyncha</taxon>
        <taxon>Coccoidea</taxon>
        <taxon>Coccidae</taxon>
        <taxon>Parthenolecanium</taxon>
    </lineage>
</organism>
<keyword evidence="5 7" id="KW-1133">Transmembrane helix</keyword>
<keyword evidence="4" id="KW-0769">Symport</keyword>
<sequence>MKRKQSTSSILSDSGVAEAEKESKIVSQTVRKLFQSPPLYYEYSSLSSGFALRFSIPRFRFDPYSNNRFVQMATMNSRNAQYSGDQIMVQTRADGTCVPKRYVVTLLICLGSSVVYLLHVNISMAIVDMTSKRVVASANGSYEREADFDWDSREEGLILSASSYGILASPLGGVLGSRYGGATVFGLIILVNAVSTIAVPFLLRLNLWLFILQRLLDGVVQGLVPACVMEICAHWAPPEERSRIIVCSIVGLYLGTAYSYPLCGFVAQLFGWPAVFYVSGAITIVWYVVWVAFVSDDPSTDRFISQHEKDYLKACVDRAPDNQVAYPWKSILTSKAVWAYVNEFFVLGWSFSFIIFGLPLYVKDMLNVPIDDIGLLSSIPDLCTLISLPMAAVIADYLRINKILSVPNVHKVFITFGKLSAIVLLILIAIGFDFTLSITLFSLFRFFYSFAEASYEVLPVDMAPYHSGLIRGLATTGQAVSLILSPTIMGFMVSNHTRQEWGLYFLFLCTLNVWGIIVYFIFGSGDVQPWAIIEKKTTTTDEKVVGAPTDAS</sequence>
<dbReference type="InterPro" id="IPR050382">
    <property type="entry name" value="MFS_Na/Anion_cotransporter"/>
</dbReference>
<dbReference type="PROSITE" id="PS50850">
    <property type="entry name" value="MFS"/>
    <property type="match status" value="1"/>
</dbReference>
<proteinExistence type="predicted"/>
<dbReference type="SUPFAM" id="SSF103473">
    <property type="entry name" value="MFS general substrate transporter"/>
    <property type="match status" value="1"/>
</dbReference>
<feature type="transmembrane region" description="Helical" evidence="7">
    <location>
        <begin position="102"/>
        <end position="127"/>
    </location>
</feature>
<feature type="transmembrane region" description="Helical" evidence="7">
    <location>
        <begin position="501"/>
        <end position="522"/>
    </location>
</feature>
<evidence type="ECO:0000256" key="1">
    <source>
        <dbReference type="ARBA" id="ARBA00004141"/>
    </source>
</evidence>
<evidence type="ECO:0000256" key="7">
    <source>
        <dbReference type="SAM" id="Phobius"/>
    </source>
</evidence>
<dbReference type="InterPro" id="IPR011701">
    <property type="entry name" value="MFS"/>
</dbReference>
<reference evidence="9 10" key="1">
    <citation type="submission" date="2024-03" db="EMBL/GenBank/DDBJ databases">
        <title>Adaptation during the transition from Ophiocordyceps entomopathogen to insect associate is accompanied by gene loss and intensified selection.</title>
        <authorList>
            <person name="Ward C.M."/>
            <person name="Onetto C.A."/>
            <person name="Borneman A.R."/>
        </authorList>
    </citation>
    <scope>NUCLEOTIDE SEQUENCE [LARGE SCALE GENOMIC DNA]</scope>
    <source>
        <strain evidence="9">AWRI1</strain>
        <tissue evidence="9">Single Adult Female</tissue>
    </source>
</reference>
<feature type="transmembrane region" description="Helical" evidence="7">
    <location>
        <begin position="274"/>
        <end position="294"/>
    </location>
</feature>
<feature type="transmembrane region" description="Helical" evidence="7">
    <location>
        <begin position="419"/>
        <end position="448"/>
    </location>
</feature>
<gene>
    <name evidence="9" type="ORF">V9T40_001269</name>
</gene>
<dbReference type="GO" id="GO:0016020">
    <property type="term" value="C:membrane"/>
    <property type="evidence" value="ECO:0007669"/>
    <property type="project" value="UniProtKB-SubCell"/>
</dbReference>
<evidence type="ECO:0000256" key="2">
    <source>
        <dbReference type="ARBA" id="ARBA00022448"/>
    </source>
</evidence>
<protein>
    <recommendedName>
        <fullName evidence="8">Major facilitator superfamily (MFS) profile domain-containing protein</fullName>
    </recommendedName>
</protein>
<dbReference type="Proteomes" id="UP001367676">
    <property type="component" value="Unassembled WGS sequence"/>
</dbReference>
<keyword evidence="6 7" id="KW-0472">Membrane</keyword>
<dbReference type="FunFam" id="1.20.1250.20:FF:000423">
    <property type="entry name" value="Putative inorganic phosphate cotransporter-like Protein"/>
    <property type="match status" value="1"/>
</dbReference>
<evidence type="ECO:0000256" key="4">
    <source>
        <dbReference type="ARBA" id="ARBA00022847"/>
    </source>
</evidence>
<dbReference type="InterPro" id="IPR020846">
    <property type="entry name" value="MFS_dom"/>
</dbReference>
<comment type="subcellular location">
    <subcellularLocation>
        <location evidence="1">Membrane</location>
        <topology evidence="1">Multi-pass membrane protein</topology>
    </subcellularLocation>
</comment>
<dbReference type="FunFam" id="1.20.1250.20:FF:000003">
    <property type="entry name" value="Solute carrier family 17 member 3"/>
    <property type="match status" value="1"/>
</dbReference>
<dbReference type="AlphaFoldDB" id="A0AAN9TD76"/>
<dbReference type="GO" id="GO:0015293">
    <property type="term" value="F:symporter activity"/>
    <property type="evidence" value="ECO:0007669"/>
    <property type="project" value="UniProtKB-KW"/>
</dbReference>
<dbReference type="GO" id="GO:0006820">
    <property type="term" value="P:monoatomic anion transport"/>
    <property type="evidence" value="ECO:0007669"/>
    <property type="project" value="TreeGrafter"/>
</dbReference>
<evidence type="ECO:0000313" key="9">
    <source>
        <dbReference type="EMBL" id="KAK7580640.1"/>
    </source>
</evidence>
<feature type="transmembrane region" description="Helical" evidence="7">
    <location>
        <begin position="337"/>
        <end position="361"/>
    </location>
</feature>
<dbReference type="Pfam" id="PF07690">
    <property type="entry name" value="MFS_1"/>
    <property type="match status" value="1"/>
</dbReference>
<name>A0AAN9TD76_9HEMI</name>
<feature type="transmembrane region" description="Helical" evidence="7">
    <location>
        <begin position="243"/>
        <end position="262"/>
    </location>
</feature>
<evidence type="ECO:0000256" key="5">
    <source>
        <dbReference type="ARBA" id="ARBA00022989"/>
    </source>
</evidence>
<feature type="domain" description="Major facilitator superfamily (MFS) profile" evidence="8">
    <location>
        <begin position="114"/>
        <end position="527"/>
    </location>
</feature>
<feature type="transmembrane region" description="Helical" evidence="7">
    <location>
        <begin position="182"/>
        <end position="203"/>
    </location>
</feature>
<dbReference type="Gene3D" id="1.20.1250.20">
    <property type="entry name" value="MFS general substrate transporter like domains"/>
    <property type="match status" value="2"/>
</dbReference>
<evidence type="ECO:0000256" key="6">
    <source>
        <dbReference type="ARBA" id="ARBA00023136"/>
    </source>
</evidence>
<comment type="caution">
    <text evidence="9">The sequence shown here is derived from an EMBL/GenBank/DDBJ whole genome shotgun (WGS) entry which is preliminary data.</text>
</comment>
<feature type="transmembrane region" description="Helical" evidence="7">
    <location>
        <begin position="373"/>
        <end position="398"/>
    </location>
</feature>
<evidence type="ECO:0000259" key="8">
    <source>
        <dbReference type="PROSITE" id="PS50850"/>
    </source>
</evidence>